<feature type="compositionally biased region" description="Low complexity" evidence="1">
    <location>
        <begin position="173"/>
        <end position="192"/>
    </location>
</feature>
<organism evidence="2 3">
    <name type="scientific">Roridomyces roridus</name>
    <dbReference type="NCBI Taxonomy" id="1738132"/>
    <lineage>
        <taxon>Eukaryota</taxon>
        <taxon>Fungi</taxon>
        <taxon>Dikarya</taxon>
        <taxon>Basidiomycota</taxon>
        <taxon>Agaricomycotina</taxon>
        <taxon>Agaricomycetes</taxon>
        <taxon>Agaricomycetidae</taxon>
        <taxon>Agaricales</taxon>
        <taxon>Marasmiineae</taxon>
        <taxon>Mycenaceae</taxon>
        <taxon>Roridomyces</taxon>
    </lineage>
</organism>
<dbReference type="Proteomes" id="UP001221142">
    <property type="component" value="Unassembled WGS sequence"/>
</dbReference>
<dbReference type="EMBL" id="JARKIF010000037">
    <property type="protein sequence ID" value="KAJ7609898.1"/>
    <property type="molecule type" value="Genomic_DNA"/>
</dbReference>
<protein>
    <submittedName>
        <fullName evidence="2">Uncharacterized protein</fullName>
    </submittedName>
</protein>
<keyword evidence="3" id="KW-1185">Reference proteome</keyword>
<feature type="compositionally biased region" description="Basic and acidic residues" evidence="1">
    <location>
        <begin position="156"/>
        <end position="167"/>
    </location>
</feature>
<evidence type="ECO:0000256" key="1">
    <source>
        <dbReference type="SAM" id="MobiDB-lite"/>
    </source>
</evidence>
<sequence>MATTTTTARELPPGHRLRLMRSARKLGNLLGGTPLIVSPSDTNKQHQRGDVLLAEEIRMPPVDPALNLVGEDQAARPTLMIHLPSITCTPAPETLTPVSVSVSTPLTPTFSFMLNSPVIPPVTVDAARRRKTMAKLVRTLGENIPPELVFGPDSESDSRPALMERGRRASTRSLPALPAESESSSLSTTTTAVSRNQNTLASNASVEHLVASSPSTSHTRNESGDPGMRRAEQGWSGEWGGGPGQGVESIADVVRGLRRLKAK</sequence>
<feature type="region of interest" description="Disordered" evidence="1">
    <location>
        <begin position="206"/>
        <end position="248"/>
    </location>
</feature>
<name>A0AAD7B501_9AGAR</name>
<feature type="compositionally biased region" description="Basic and acidic residues" evidence="1">
    <location>
        <begin position="219"/>
        <end position="232"/>
    </location>
</feature>
<proteinExistence type="predicted"/>
<gene>
    <name evidence="2" type="ORF">FB45DRAFT_1010144</name>
</gene>
<comment type="caution">
    <text evidence="2">The sequence shown here is derived from an EMBL/GenBank/DDBJ whole genome shotgun (WGS) entry which is preliminary data.</text>
</comment>
<feature type="region of interest" description="Disordered" evidence="1">
    <location>
        <begin position="147"/>
        <end position="193"/>
    </location>
</feature>
<evidence type="ECO:0000313" key="3">
    <source>
        <dbReference type="Proteomes" id="UP001221142"/>
    </source>
</evidence>
<reference evidence="2" key="1">
    <citation type="submission" date="2023-03" db="EMBL/GenBank/DDBJ databases">
        <title>Massive genome expansion in bonnet fungi (Mycena s.s.) driven by repeated elements and novel gene families across ecological guilds.</title>
        <authorList>
            <consortium name="Lawrence Berkeley National Laboratory"/>
            <person name="Harder C.B."/>
            <person name="Miyauchi S."/>
            <person name="Viragh M."/>
            <person name="Kuo A."/>
            <person name="Thoen E."/>
            <person name="Andreopoulos B."/>
            <person name="Lu D."/>
            <person name="Skrede I."/>
            <person name="Drula E."/>
            <person name="Henrissat B."/>
            <person name="Morin E."/>
            <person name="Kohler A."/>
            <person name="Barry K."/>
            <person name="LaButti K."/>
            <person name="Morin E."/>
            <person name="Salamov A."/>
            <person name="Lipzen A."/>
            <person name="Mereny Z."/>
            <person name="Hegedus B."/>
            <person name="Baldrian P."/>
            <person name="Stursova M."/>
            <person name="Weitz H."/>
            <person name="Taylor A."/>
            <person name="Grigoriev I.V."/>
            <person name="Nagy L.G."/>
            <person name="Martin F."/>
            <person name="Kauserud H."/>
        </authorList>
    </citation>
    <scope>NUCLEOTIDE SEQUENCE</scope>
    <source>
        <strain evidence="2">9284</strain>
    </source>
</reference>
<evidence type="ECO:0000313" key="2">
    <source>
        <dbReference type="EMBL" id="KAJ7609898.1"/>
    </source>
</evidence>
<accession>A0AAD7B501</accession>
<dbReference type="AlphaFoldDB" id="A0AAD7B501"/>